<name>A0A450S352_9GAMM</name>
<dbReference type="GO" id="GO:0006402">
    <property type="term" value="P:mRNA catabolic process"/>
    <property type="evidence" value="ECO:0007669"/>
    <property type="project" value="TreeGrafter"/>
</dbReference>
<organism evidence="1">
    <name type="scientific">Candidatus Kentrum sp. FW</name>
    <dbReference type="NCBI Taxonomy" id="2126338"/>
    <lineage>
        <taxon>Bacteria</taxon>
        <taxon>Pseudomonadati</taxon>
        <taxon>Pseudomonadota</taxon>
        <taxon>Gammaproteobacteria</taxon>
        <taxon>Candidatus Kentrum</taxon>
    </lineage>
</organism>
<dbReference type="GO" id="GO:0003677">
    <property type="term" value="F:DNA binding"/>
    <property type="evidence" value="ECO:0007669"/>
    <property type="project" value="InterPro"/>
</dbReference>
<evidence type="ECO:0000313" key="1">
    <source>
        <dbReference type="EMBL" id="VFJ46079.1"/>
    </source>
</evidence>
<dbReference type="PANTHER" id="PTHR33988:SF2">
    <property type="entry name" value="ENDORIBONUCLEASE MAZF"/>
    <property type="match status" value="1"/>
</dbReference>
<dbReference type="InterPro" id="IPR003477">
    <property type="entry name" value="PemK-like"/>
</dbReference>
<proteinExistence type="predicted"/>
<keyword evidence="1" id="KW-0255">Endonuclease</keyword>
<keyword evidence="1" id="KW-0540">Nuclease</keyword>
<reference evidence="1" key="1">
    <citation type="submission" date="2019-02" db="EMBL/GenBank/DDBJ databases">
        <authorList>
            <person name="Gruber-Vodicka R. H."/>
            <person name="Seah K. B. B."/>
        </authorList>
    </citation>
    <scope>NUCLEOTIDE SEQUENCE</scope>
    <source>
        <strain evidence="1">BECK_BZ15</strain>
    </source>
</reference>
<dbReference type="SUPFAM" id="SSF50118">
    <property type="entry name" value="Cell growth inhibitor/plasmid maintenance toxic component"/>
    <property type="match status" value="1"/>
</dbReference>
<accession>A0A450S352</accession>
<dbReference type="GO" id="GO:0016075">
    <property type="term" value="P:rRNA catabolic process"/>
    <property type="evidence" value="ECO:0007669"/>
    <property type="project" value="TreeGrafter"/>
</dbReference>
<dbReference type="AlphaFoldDB" id="A0A450S352"/>
<sequence length="174" mass="19498">MPPNAWLGIVVFLEVDCLPKPLKTIWIVIVPRSLLPGSTKSTGMNRQRLMNHFPPRRMYRWIMKRGDIWWASLPTPMGPGPGYRYPVLVIQSDPFNRSRIATVSIAVITSNLVLGEAPGNVHIAKSDSGLPKASIVNVSQILTLDRQLLTSRIRTLPDRVMRRVDEGLKLVLGL</sequence>
<protein>
    <submittedName>
        <fullName evidence="1">mRNA-degrading endonuclease, toxin component of the MazEF toxin-antitoxin module</fullName>
    </submittedName>
</protein>
<keyword evidence="1" id="KW-0378">Hydrolase</keyword>
<dbReference type="InterPro" id="IPR011067">
    <property type="entry name" value="Plasmid_toxin/cell-grow_inhib"/>
</dbReference>
<gene>
    <name evidence="1" type="ORF">BECKFW1821A_GA0114235_10126</name>
</gene>
<dbReference type="Pfam" id="PF02452">
    <property type="entry name" value="PemK_toxin"/>
    <property type="match status" value="1"/>
</dbReference>
<dbReference type="Gene3D" id="2.30.30.110">
    <property type="match status" value="1"/>
</dbReference>
<dbReference type="PANTHER" id="PTHR33988">
    <property type="entry name" value="ENDORIBONUCLEASE MAZF-RELATED"/>
    <property type="match status" value="1"/>
</dbReference>
<dbReference type="EMBL" id="CAADEW010000012">
    <property type="protein sequence ID" value="VFJ46079.1"/>
    <property type="molecule type" value="Genomic_DNA"/>
</dbReference>
<dbReference type="GO" id="GO:0004521">
    <property type="term" value="F:RNA endonuclease activity"/>
    <property type="evidence" value="ECO:0007669"/>
    <property type="project" value="TreeGrafter"/>
</dbReference>